<accession>A0A645HAM5</accession>
<gene>
    <name evidence="2" type="ORF">SDC9_183592</name>
</gene>
<dbReference type="PANTHER" id="PTHR34989">
    <property type="entry name" value="PROTEIN HDED"/>
    <property type="match status" value="1"/>
</dbReference>
<dbReference type="Pfam" id="PF03729">
    <property type="entry name" value="DUF308"/>
    <property type="match status" value="2"/>
</dbReference>
<feature type="transmembrane region" description="Helical" evidence="1">
    <location>
        <begin position="9"/>
        <end position="27"/>
    </location>
</feature>
<evidence type="ECO:0000313" key="2">
    <source>
        <dbReference type="EMBL" id="MPN36087.1"/>
    </source>
</evidence>
<sequence length="185" mass="19660">MTKPIQKALILSAVVYLVIGLLLVIWPDVARQIVIYAIGAAAVLYGGYRIIDFFSRKEHLSGVQIGVALGIACVMLGLFLLFRANAVVALLATVIGVAVIVDSVLRLQIALNLRLIGDKGWIALIVTSFVTMVFGILLLFNPFTAVRVATIVGGASLLADGVFTLWGALQSGSDRSGSNRTVVLH</sequence>
<dbReference type="InterPro" id="IPR005325">
    <property type="entry name" value="DUF308_memb"/>
</dbReference>
<reference evidence="2" key="1">
    <citation type="submission" date="2019-08" db="EMBL/GenBank/DDBJ databases">
        <authorList>
            <person name="Kucharzyk K."/>
            <person name="Murdoch R.W."/>
            <person name="Higgins S."/>
            <person name="Loffler F."/>
        </authorList>
    </citation>
    <scope>NUCLEOTIDE SEQUENCE</scope>
</reference>
<dbReference type="EMBL" id="VSSQ01090027">
    <property type="protein sequence ID" value="MPN36087.1"/>
    <property type="molecule type" value="Genomic_DNA"/>
</dbReference>
<evidence type="ECO:0008006" key="3">
    <source>
        <dbReference type="Google" id="ProtNLM"/>
    </source>
</evidence>
<dbReference type="AlphaFoldDB" id="A0A645HAM5"/>
<organism evidence="2">
    <name type="scientific">bioreactor metagenome</name>
    <dbReference type="NCBI Taxonomy" id="1076179"/>
    <lineage>
        <taxon>unclassified sequences</taxon>
        <taxon>metagenomes</taxon>
        <taxon>ecological metagenomes</taxon>
    </lineage>
</organism>
<keyword evidence="1" id="KW-0812">Transmembrane</keyword>
<comment type="caution">
    <text evidence="2">The sequence shown here is derived from an EMBL/GenBank/DDBJ whole genome shotgun (WGS) entry which is preliminary data.</text>
</comment>
<name>A0A645HAM5_9ZZZZ</name>
<protein>
    <recommendedName>
        <fullName evidence="3">Acid-resistance membrane protein</fullName>
    </recommendedName>
</protein>
<feature type="transmembrane region" description="Helical" evidence="1">
    <location>
        <begin position="121"/>
        <end position="140"/>
    </location>
</feature>
<feature type="transmembrane region" description="Helical" evidence="1">
    <location>
        <begin position="146"/>
        <end position="169"/>
    </location>
</feature>
<dbReference type="InterPro" id="IPR052712">
    <property type="entry name" value="Acid_resist_chaperone_HdeD"/>
</dbReference>
<feature type="transmembrane region" description="Helical" evidence="1">
    <location>
        <begin position="33"/>
        <end position="51"/>
    </location>
</feature>
<proteinExistence type="predicted"/>
<keyword evidence="1" id="KW-1133">Transmembrane helix</keyword>
<dbReference type="PANTHER" id="PTHR34989:SF1">
    <property type="entry name" value="PROTEIN HDED"/>
    <property type="match status" value="1"/>
</dbReference>
<feature type="transmembrane region" description="Helical" evidence="1">
    <location>
        <begin position="63"/>
        <end position="82"/>
    </location>
</feature>
<keyword evidence="1" id="KW-0472">Membrane</keyword>
<feature type="transmembrane region" description="Helical" evidence="1">
    <location>
        <begin position="88"/>
        <end position="109"/>
    </location>
</feature>
<dbReference type="GO" id="GO:0005886">
    <property type="term" value="C:plasma membrane"/>
    <property type="evidence" value="ECO:0007669"/>
    <property type="project" value="TreeGrafter"/>
</dbReference>
<evidence type="ECO:0000256" key="1">
    <source>
        <dbReference type="SAM" id="Phobius"/>
    </source>
</evidence>